<sequence>YGMSAEISTKGDVYSFGVLLLQMITGRSPTDKNFSDGASLHEFVRRAFPDNICDVVDQTMLEDDSNAQEVIKNCVIPLVRIGLSCSMTSPKERPDMGQVSTEILRIKHVASPMYVR</sequence>
<dbReference type="GO" id="GO:0016020">
    <property type="term" value="C:membrane"/>
    <property type="evidence" value="ECO:0007669"/>
    <property type="project" value="TreeGrafter"/>
</dbReference>
<accession>A0A453SBQ8</accession>
<reference evidence="2" key="3">
    <citation type="journal article" date="2017" name="Nature">
        <title>Genome sequence of the progenitor of the wheat D genome Aegilops tauschii.</title>
        <authorList>
            <person name="Luo M.C."/>
            <person name="Gu Y.Q."/>
            <person name="Puiu D."/>
            <person name="Wang H."/>
            <person name="Twardziok S.O."/>
            <person name="Deal K.R."/>
            <person name="Huo N."/>
            <person name="Zhu T."/>
            <person name="Wang L."/>
            <person name="Wang Y."/>
            <person name="McGuire P.E."/>
            <person name="Liu S."/>
            <person name="Long H."/>
            <person name="Ramasamy R.K."/>
            <person name="Rodriguez J.C."/>
            <person name="Van S.L."/>
            <person name="Yuan L."/>
            <person name="Wang Z."/>
            <person name="Xia Z."/>
            <person name="Xiao L."/>
            <person name="Anderson O.D."/>
            <person name="Ouyang S."/>
            <person name="Liang Y."/>
            <person name="Zimin A.V."/>
            <person name="Pertea G."/>
            <person name="Qi P."/>
            <person name="Bennetzen J.L."/>
            <person name="Dai X."/>
            <person name="Dawson M.W."/>
            <person name="Muller H.G."/>
            <person name="Kugler K."/>
            <person name="Rivarola-Duarte L."/>
            <person name="Spannagl M."/>
            <person name="Mayer K.F.X."/>
            <person name="Lu F.H."/>
            <person name="Bevan M.W."/>
            <person name="Leroy P."/>
            <person name="Li P."/>
            <person name="You F.M."/>
            <person name="Sun Q."/>
            <person name="Liu Z."/>
            <person name="Lyons E."/>
            <person name="Wicker T."/>
            <person name="Salzberg S.L."/>
            <person name="Devos K.M."/>
            <person name="Dvorak J."/>
        </authorList>
    </citation>
    <scope>NUCLEOTIDE SEQUENCE [LARGE SCALE GENOMIC DNA]</scope>
    <source>
        <strain evidence="2">cv. AL8/78</strain>
    </source>
</reference>
<dbReference type="PROSITE" id="PS50011">
    <property type="entry name" value="PROTEIN_KINASE_DOM"/>
    <property type="match status" value="1"/>
</dbReference>
<evidence type="ECO:0000313" key="2">
    <source>
        <dbReference type="EnsemblPlants" id="AET7Gv20885600.1"/>
    </source>
</evidence>
<evidence type="ECO:0000313" key="3">
    <source>
        <dbReference type="Proteomes" id="UP000015105"/>
    </source>
</evidence>
<organism evidence="2 3">
    <name type="scientific">Aegilops tauschii subsp. strangulata</name>
    <name type="common">Goatgrass</name>
    <dbReference type="NCBI Taxonomy" id="200361"/>
    <lineage>
        <taxon>Eukaryota</taxon>
        <taxon>Viridiplantae</taxon>
        <taxon>Streptophyta</taxon>
        <taxon>Embryophyta</taxon>
        <taxon>Tracheophyta</taxon>
        <taxon>Spermatophyta</taxon>
        <taxon>Magnoliopsida</taxon>
        <taxon>Liliopsida</taxon>
        <taxon>Poales</taxon>
        <taxon>Poaceae</taxon>
        <taxon>BOP clade</taxon>
        <taxon>Pooideae</taxon>
        <taxon>Triticodae</taxon>
        <taxon>Triticeae</taxon>
        <taxon>Triticinae</taxon>
        <taxon>Aegilops</taxon>
    </lineage>
</organism>
<dbReference type="GO" id="GO:0005524">
    <property type="term" value="F:ATP binding"/>
    <property type="evidence" value="ECO:0007669"/>
    <property type="project" value="InterPro"/>
</dbReference>
<dbReference type="Proteomes" id="UP000015105">
    <property type="component" value="Chromosome 7D"/>
</dbReference>
<dbReference type="Gene3D" id="1.10.510.10">
    <property type="entry name" value="Transferase(Phosphotransferase) domain 1"/>
    <property type="match status" value="1"/>
</dbReference>
<dbReference type="PANTHER" id="PTHR48055:SF64">
    <property type="entry name" value="PROTEIN KINASE DOMAIN-CONTAINING PROTEIN"/>
    <property type="match status" value="1"/>
</dbReference>
<name>A0A453SBQ8_AEGTS</name>
<reference evidence="2" key="5">
    <citation type="journal article" date="2021" name="G3 (Bethesda)">
        <title>Aegilops tauschii genome assembly Aet v5.0 features greater sequence contiguity and improved annotation.</title>
        <authorList>
            <person name="Wang L."/>
            <person name="Zhu T."/>
            <person name="Rodriguez J.C."/>
            <person name="Deal K.R."/>
            <person name="Dubcovsky J."/>
            <person name="McGuire P.E."/>
            <person name="Lux T."/>
            <person name="Spannagl M."/>
            <person name="Mayer K.F.X."/>
            <person name="Baldrich P."/>
            <person name="Meyers B.C."/>
            <person name="Huo N."/>
            <person name="Gu Y.Q."/>
            <person name="Zhou H."/>
            <person name="Devos K.M."/>
            <person name="Bennetzen J.L."/>
            <person name="Unver T."/>
            <person name="Budak H."/>
            <person name="Gulick P.J."/>
            <person name="Galiba G."/>
            <person name="Kalapos B."/>
            <person name="Nelson D.R."/>
            <person name="Li P."/>
            <person name="You F.M."/>
            <person name="Luo M.C."/>
            <person name="Dvorak J."/>
        </authorList>
    </citation>
    <scope>NUCLEOTIDE SEQUENCE [LARGE SCALE GENOMIC DNA]</scope>
    <source>
        <strain evidence="2">cv. AL8/78</strain>
    </source>
</reference>
<dbReference type="InterPro" id="IPR001245">
    <property type="entry name" value="Ser-Thr/Tyr_kinase_cat_dom"/>
</dbReference>
<dbReference type="AlphaFoldDB" id="A0A453SBQ8"/>
<dbReference type="SUPFAM" id="SSF56112">
    <property type="entry name" value="Protein kinase-like (PK-like)"/>
    <property type="match status" value="1"/>
</dbReference>
<reference evidence="3" key="1">
    <citation type="journal article" date="2014" name="Science">
        <title>Ancient hybridizations among the ancestral genomes of bread wheat.</title>
        <authorList>
            <consortium name="International Wheat Genome Sequencing Consortium,"/>
            <person name="Marcussen T."/>
            <person name="Sandve S.R."/>
            <person name="Heier L."/>
            <person name="Spannagl M."/>
            <person name="Pfeifer M."/>
            <person name="Jakobsen K.S."/>
            <person name="Wulff B.B."/>
            <person name="Steuernagel B."/>
            <person name="Mayer K.F."/>
            <person name="Olsen O.A."/>
        </authorList>
    </citation>
    <scope>NUCLEOTIDE SEQUENCE [LARGE SCALE GENOMIC DNA]</scope>
    <source>
        <strain evidence="3">cv. AL8/78</strain>
    </source>
</reference>
<dbReference type="Gramene" id="AET7Gv20885600.1">
    <property type="protein sequence ID" value="AET7Gv20885600.1"/>
    <property type="gene ID" value="AET7Gv20885600"/>
</dbReference>
<dbReference type="Pfam" id="PF07714">
    <property type="entry name" value="PK_Tyr_Ser-Thr"/>
    <property type="match status" value="1"/>
</dbReference>
<proteinExistence type="predicted"/>
<protein>
    <recommendedName>
        <fullName evidence="1">Protein kinase domain-containing protein</fullName>
    </recommendedName>
</protein>
<dbReference type="PANTHER" id="PTHR48055">
    <property type="entry name" value="LEUCINE-RICH REPEAT RECEPTOR PROTEIN KINASE EMS1"/>
    <property type="match status" value="1"/>
</dbReference>
<dbReference type="GO" id="GO:0004672">
    <property type="term" value="F:protein kinase activity"/>
    <property type="evidence" value="ECO:0007669"/>
    <property type="project" value="InterPro"/>
</dbReference>
<dbReference type="InterPro" id="IPR051564">
    <property type="entry name" value="LRR_receptor-like_kinase"/>
</dbReference>
<reference evidence="2" key="4">
    <citation type="submission" date="2019-03" db="UniProtKB">
        <authorList>
            <consortium name="EnsemblPlants"/>
        </authorList>
    </citation>
    <scope>IDENTIFICATION</scope>
</reference>
<dbReference type="InterPro" id="IPR000719">
    <property type="entry name" value="Prot_kinase_dom"/>
</dbReference>
<feature type="domain" description="Protein kinase" evidence="1">
    <location>
        <begin position="1"/>
        <end position="114"/>
    </location>
</feature>
<keyword evidence="3" id="KW-1185">Reference proteome</keyword>
<evidence type="ECO:0000259" key="1">
    <source>
        <dbReference type="PROSITE" id="PS50011"/>
    </source>
</evidence>
<reference evidence="3" key="2">
    <citation type="journal article" date="2017" name="Nat. Plants">
        <title>The Aegilops tauschii genome reveals multiple impacts of transposons.</title>
        <authorList>
            <person name="Zhao G."/>
            <person name="Zou C."/>
            <person name="Li K."/>
            <person name="Wang K."/>
            <person name="Li T."/>
            <person name="Gao L."/>
            <person name="Zhang X."/>
            <person name="Wang H."/>
            <person name="Yang Z."/>
            <person name="Liu X."/>
            <person name="Jiang W."/>
            <person name="Mao L."/>
            <person name="Kong X."/>
            <person name="Jiao Y."/>
            <person name="Jia J."/>
        </authorList>
    </citation>
    <scope>NUCLEOTIDE SEQUENCE [LARGE SCALE GENOMIC DNA]</scope>
    <source>
        <strain evidence="3">cv. AL8/78</strain>
    </source>
</reference>
<dbReference type="InterPro" id="IPR011009">
    <property type="entry name" value="Kinase-like_dom_sf"/>
</dbReference>
<dbReference type="EnsemblPlants" id="AET7Gv20885600.1">
    <property type="protein sequence ID" value="AET7Gv20885600.1"/>
    <property type="gene ID" value="AET7Gv20885600"/>
</dbReference>